<proteinExistence type="predicted"/>
<dbReference type="InterPro" id="IPR005618">
    <property type="entry name" value="OMPW"/>
</dbReference>
<protein>
    <submittedName>
        <fullName evidence="3">OmpW family protein</fullName>
    </submittedName>
    <submittedName>
        <fullName evidence="4">Putative outer membrane protein</fullName>
    </submittedName>
</protein>
<dbReference type="PANTHER" id="PTHR36920">
    <property type="match status" value="1"/>
</dbReference>
<keyword evidence="5" id="KW-1185">Reference proteome</keyword>
<accession>A0A6H9SK91</accession>
<feature type="signal peptide" evidence="2">
    <location>
        <begin position="1"/>
        <end position="22"/>
    </location>
</feature>
<dbReference type="OrthoDB" id="9807574at2"/>
<sequence length="277" mass="28803">MKKTLLCAAAGAAALAPLAAHAQSAGSNVVTLGWFHIMPQQSSTPMTTNVAPTPINTPLRLPPSFTSPGTGLHTSGADTVGLTVSHFLTDHIAVTSVAGVPPVFKVSGQGTIRPPGPAGALGTQNIGLASVNPIVKSVRQWSPAAILQYYFGAANAKFRPFLGLGVSYNWFSDLQLNTNFIKQTQDNLGAILAAGAGKPGTTSVEAKASSSWQPVFNAGLQYNMTEHFGLVASVTYIPLKTTSTVTIKAADGTVLSESKSDLKADPIISYVGMTYKF</sequence>
<feature type="chain" id="PRO_5044632617" evidence="2">
    <location>
        <begin position="23"/>
        <end position="277"/>
    </location>
</feature>
<dbReference type="EMBL" id="VZOJ01000080">
    <property type="protein sequence ID" value="KAB0635691.1"/>
    <property type="molecule type" value="Genomic_DNA"/>
</dbReference>
<dbReference type="Gene3D" id="2.40.160.20">
    <property type="match status" value="1"/>
</dbReference>
<name>A0A6H9SK91_9BURK</name>
<evidence type="ECO:0000256" key="2">
    <source>
        <dbReference type="SAM" id="SignalP"/>
    </source>
</evidence>
<keyword evidence="2" id="KW-0732">Signal</keyword>
<dbReference type="AlphaFoldDB" id="A0A6H9SK91"/>
<evidence type="ECO:0000313" key="5">
    <source>
        <dbReference type="Proteomes" id="UP000430232"/>
    </source>
</evidence>
<dbReference type="RefSeq" id="WP_151066622.1">
    <property type="nucleotide sequence ID" value="NZ_CABVPL010000033.1"/>
</dbReference>
<dbReference type="SUPFAM" id="SSF56925">
    <property type="entry name" value="OMPA-like"/>
    <property type="match status" value="1"/>
</dbReference>
<evidence type="ECO:0000313" key="6">
    <source>
        <dbReference type="Proteomes" id="UP000494222"/>
    </source>
</evidence>
<dbReference type="PANTHER" id="PTHR36920:SF1">
    <property type="entry name" value="OUTER MEMBRANE PROTEIN W"/>
    <property type="match status" value="1"/>
</dbReference>
<dbReference type="GO" id="GO:0055085">
    <property type="term" value="P:transmembrane transport"/>
    <property type="evidence" value="ECO:0007669"/>
    <property type="project" value="TreeGrafter"/>
</dbReference>
<dbReference type="Pfam" id="PF03922">
    <property type="entry name" value="OmpW"/>
    <property type="match status" value="1"/>
</dbReference>
<gene>
    <name evidence="4" type="ORF">BLA24064_04120</name>
    <name evidence="3" type="ORF">F7R21_24020</name>
</gene>
<reference evidence="3 5" key="1">
    <citation type="submission" date="2019-09" db="EMBL/GenBank/DDBJ databases">
        <title>Draft genome sequences of 48 bacterial type strains from the CCUG.</title>
        <authorList>
            <person name="Tunovic T."/>
            <person name="Pineiro-Iglesias B."/>
            <person name="Unosson C."/>
            <person name="Inganas E."/>
            <person name="Ohlen M."/>
            <person name="Cardew S."/>
            <person name="Jensie-Markopoulos S."/>
            <person name="Salva-Serra F."/>
            <person name="Jaen-Luchoro D."/>
            <person name="Karlsson R."/>
            <person name="Svensson-Stadler L."/>
            <person name="Chun J."/>
            <person name="Moore E."/>
        </authorList>
    </citation>
    <scope>NUCLEOTIDE SEQUENCE [LARGE SCALE GENOMIC DNA]</scope>
    <source>
        <strain evidence="3 5">CCUG 54555</strain>
    </source>
</reference>
<dbReference type="Proteomes" id="UP000494222">
    <property type="component" value="Unassembled WGS sequence"/>
</dbReference>
<dbReference type="InterPro" id="IPR011250">
    <property type="entry name" value="OMP/PagP_B-barrel"/>
</dbReference>
<dbReference type="EMBL" id="CABVPL010000033">
    <property type="protein sequence ID" value="VWB87085.1"/>
    <property type="molecule type" value="Genomic_DNA"/>
</dbReference>
<dbReference type="GeneID" id="99791400"/>
<evidence type="ECO:0000313" key="4">
    <source>
        <dbReference type="EMBL" id="VWB87085.1"/>
    </source>
</evidence>
<comment type="subcellular location">
    <subcellularLocation>
        <location evidence="1">Cell outer membrane</location>
    </subcellularLocation>
</comment>
<evidence type="ECO:0000256" key="1">
    <source>
        <dbReference type="ARBA" id="ARBA00004442"/>
    </source>
</evidence>
<reference evidence="4 6" key="2">
    <citation type="submission" date="2019-09" db="EMBL/GenBank/DDBJ databases">
        <authorList>
            <person name="Depoorter E."/>
        </authorList>
    </citation>
    <scope>NUCLEOTIDE SEQUENCE [LARGE SCALE GENOMIC DNA]</scope>
    <source>
        <strain evidence="4">LMG 24064</strain>
    </source>
</reference>
<organism evidence="3 5">
    <name type="scientific">Burkholderia latens</name>
    <dbReference type="NCBI Taxonomy" id="488446"/>
    <lineage>
        <taxon>Bacteria</taxon>
        <taxon>Pseudomonadati</taxon>
        <taxon>Pseudomonadota</taxon>
        <taxon>Betaproteobacteria</taxon>
        <taxon>Burkholderiales</taxon>
        <taxon>Burkholderiaceae</taxon>
        <taxon>Burkholderia</taxon>
        <taxon>Burkholderia cepacia complex</taxon>
    </lineage>
</organism>
<dbReference type="GO" id="GO:0009279">
    <property type="term" value="C:cell outer membrane"/>
    <property type="evidence" value="ECO:0007669"/>
    <property type="project" value="UniProtKB-SubCell"/>
</dbReference>
<evidence type="ECO:0000313" key="3">
    <source>
        <dbReference type="EMBL" id="KAB0635691.1"/>
    </source>
</evidence>
<dbReference type="Proteomes" id="UP000430232">
    <property type="component" value="Unassembled WGS sequence"/>
</dbReference>